<reference evidence="13 14" key="1">
    <citation type="submission" date="2024-02" db="EMBL/GenBank/DDBJ databases">
        <title>Chromosome-scale genome assembly of the rough periwinkle Littorina saxatilis.</title>
        <authorList>
            <person name="De Jode A."/>
            <person name="Faria R."/>
            <person name="Formenti G."/>
            <person name="Sims Y."/>
            <person name="Smith T.P."/>
            <person name="Tracey A."/>
            <person name="Wood J.M.D."/>
            <person name="Zagrodzka Z.B."/>
            <person name="Johannesson K."/>
            <person name="Butlin R.K."/>
            <person name="Leder E.H."/>
        </authorList>
    </citation>
    <scope>NUCLEOTIDE SEQUENCE [LARGE SCALE GENOMIC DNA]</scope>
    <source>
        <strain evidence="13">Snail1</strain>
        <tissue evidence="13">Muscle</tissue>
    </source>
</reference>
<feature type="compositionally biased region" description="Basic and acidic residues" evidence="11">
    <location>
        <begin position="45"/>
        <end position="55"/>
    </location>
</feature>
<dbReference type="InterPro" id="IPR019734">
    <property type="entry name" value="TPR_rpt"/>
</dbReference>
<evidence type="ECO:0000256" key="3">
    <source>
        <dbReference type="ARBA" id="ARBA00022737"/>
    </source>
</evidence>
<dbReference type="PANTHER" id="PTHR46208:SF1">
    <property type="entry name" value="MITOCHONDRIAL IMPORT RECEPTOR SUBUNIT TOM70"/>
    <property type="match status" value="1"/>
</dbReference>
<evidence type="ECO:0000256" key="10">
    <source>
        <dbReference type="PROSITE-ProRule" id="PRU00339"/>
    </source>
</evidence>
<keyword evidence="14" id="KW-1185">Reference proteome</keyword>
<keyword evidence="4" id="KW-1000">Mitochondrion outer membrane</keyword>
<feature type="compositionally biased region" description="Basic and acidic residues" evidence="11">
    <location>
        <begin position="244"/>
        <end position="254"/>
    </location>
</feature>
<keyword evidence="3" id="KW-0677">Repeat</keyword>
<name>A0AAN9BIL0_9CAEN</name>
<evidence type="ECO:0000256" key="4">
    <source>
        <dbReference type="ARBA" id="ARBA00022787"/>
    </source>
</evidence>
<evidence type="ECO:0000313" key="14">
    <source>
        <dbReference type="Proteomes" id="UP001374579"/>
    </source>
</evidence>
<feature type="repeat" description="TPR" evidence="10">
    <location>
        <begin position="73"/>
        <end position="106"/>
    </location>
</feature>
<evidence type="ECO:0000256" key="8">
    <source>
        <dbReference type="ARBA" id="ARBA00023136"/>
    </source>
</evidence>
<comment type="caution">
    <text evidence="13">The sequence shown here is derived from an EMBL/GenBank/DDBJ whole genome shotgun (WGS) entry which is preliminary data.</text>
</comment>
<accession>A0AAN9BIL0</accession>
<dbReference type="InterPro" id="IPR011990">
    <property type="entry name" value="TPR-like_helical_dom_sf"/>
</dbReference>
<dbReference type="SMART" id="SM00028">
    <property type="entry name" value="TPR"/>
    <property type="match status" value="6"/>
</dbReference>
<feature type="transmembrane region" description="Helical" evidence="12">
    <location>
        <begin position="17"/>
        <end position="37"/>
    </location>
</feature>
<sequence length="473" mass="52486">MATHWSLRDVTEGWSKWQIALCVGAPIALGVAGIWYLKRRQGKSQTEDNGSKDGKSAGGKSEPEVPQTPKDQAQASKNKGNKYFKGGMYEQAIECYTEAVRTCPTEHKQDISTFYQNRAAAYENLKNYQQVVADCSMALELNPRYVKALTRRAKAFESLQQFRDALEDITTVCILEGFQNQGSLQLADRILKELGRARAKDAYQNKQPSLPSKFFVRNYLAGFANDPVLKIDNVGKVGSPHQEGQGDVKVKAEEASGNGEENSDENGDAVLLEKPSALDRAKDALESGRYDEVIPLCTEEVETADSPVLAEALLLRATFYILSGQGQQGLADLESLLTLDTVRPPVGANALIKKGSLLMQKDRQTEAMDCFTTAEDLHPQNSDIYHHRGQQLLLMERLEEAMLDFQKSIILSPHFPTSYVQKAFAEHRKAMTLGSPLGLEQAQKSFEAAIQRFPRCSDAFMLYGQVQYNATPC</sequence>
<keyword evidence="2 12" id="KW-0812">Transmembrane</keyword>
<evidence type="ECO:0000256" key="2">
    <source>
        <dbReference type="ARBA" id="ARBA00022692"/>
    </source>
</evidence>
<evidence type="ECO:0000256" key="11">
    <source>
        <dbReference type="SAM" id="MobiDB-lite"/>
    </source>
</evidence>
<feature type="compositionally biased region" description="Polar residues" evidence="11">
    <location>
        <begin position="69"/>
        <end position="78"/>
    </location>
</feature>
<keyword evidence="7" id="KW-0496">Mitochondrion</keyword>
<evidence type="ECO:0000313" key="13">
    <source>
        <dbReference type="EMBL" id="KAK7106823.1"/>
    </source>
</evidence>
<comment type="subcellular location">
    <subcellularLocation>
        <location evidence="1">Mitochondrion outer membrane</location>
        <topology evidence="1">Single-pass membrane protein</topology>
    </subcellularLocation>
</comment>
<dbReference type="SUPFAM" id="SSF48452">
    <property type="entry name" value="TPR-like"/>
    <property type="match status" value="2"/>
</dbReference>
<keyword evidence="5 10" id="KW-0802">TPR repeat</keyword>
<dbReference type="Gene3D" id="1.25.40.10">
    <property type="entry name" value="Tetratricopeptide repeat domain"/>
    <property type="match status" value="2"/>
</dbReference>
<dbReference type="EMBL" id="JBAMIC010000007">
    <property type="protein sequence ID" value="KAK7106823.1"/>
    <property type="molecule type" value="Genomic_DNA"/>
</dbReference>
<organism evidence="13 14">
    <name type="scientific">Littorina saxatilis</name>
    <dbReference type="NCBI Taxonomy" id="31220"/>
    <lineage>
        <taxon>Eukaryota</taxon>
        <taxon>Metazoa</taxon>
        <taxon>Spiralia</taxon>
        <taxon>Lophotrochozoa</taxon>
        <taxon>Mollusca</taxon>
        <taxon>Gastropoda</taxon>
        <taxon>Caenogastropoda</taxon>
        <taxon>Littorinimorpha</taxon>
        <taxon>Littorinoidea</taxon>
        <taxon>Littorinidae</taxon>
        <taxon>Littorina</taxon>
    </lineage>
</organism>
<dbReference type="Proteomes" id="UP001374579">
    <property type="component" value="Unassembled WGS sequence"/>
</dbReference>
<feature type="repeat" description="TPR" evidence="10">
    <location>
        <begin position="348"/>
        <end position="381"/>
    </location>
</feature>
<evidence type="ECO:0000256" key="5">
    <source>
        <dbReference type="ARBA" id="ARBA00022803"/>
    </source>
</evidence>
<evidence type="ECO:0000256" key="1">
    <source>
        <dbReference type="ARBA" id="ARBA00004572"/>
    </source>
</evidence>
<proteinExistence type="inferred from homology"/>
<dbReference type="GO" id="GO:0008320">
    <property type="term" value="F:protein transmembrane transporter activity"/>
    <property type="evidence" value="ECO:0007669"/>
    <property type="project" value="TreeGrafter"/>
</dbReference>
<feature type="region of interest" description="Disordered" evidence="11">
    <location>
        <begin position="42"/>
        <end position="79"/>
    </location>
</feature>
<dbReference type="Pfam" id="PF00515">
    <property type="entry name" value="TPR_1"/>
    <property type="match status" value="2"/>
</dbReference>
<evidence type="ECO:0000256" key="6">
    <source>
        <dbReference type="ARBA" id="ARBA00022989"/>
    </source>
</evidence>
<dbReference type="AlphaFoldDB" id="A0AAN9BIL0"/>
<dbReference type="GO" id="GO:0045039">
    <property type="term" value="P:protein insertion into mitochondrial inner membrane"/>
    <property type="evidence" value="ECO:0007669"/>
    <property type="project" value="TreeGrafter"/>
</dbReference>
<evidence type="ECO:0000256" key="9">
    <source>
        <dbReference type="ARBA" id="ARBA00038030"/>
    </source>
</evidence>
<dbReference type="PROSITE" id="PS50005">
    <property type="entry name" value="TPR"/>
    <property type="match status" value="3"/>
</dbReference>
<keyword evidence="6 12" id="KW-1133">Transmembrane helix</keyword>
<comment type="similarity">
    <text evidence="9">Belongs to the Tom70 family.</text>
</comment>
<evidence type="ECO:0000256" key="7">
    <source>
        <dbReference type="ARBA" id="ARBA00023128"/>
    </source>
</evidence>
<dbReference type="GO" id="GO:0030943">
    <property type="term" value="F:mitochondrion targeting sequence binding"/>
    <property type="evidence" value="ECO:0007669"/>
    <property type="project" value="TreeGrafter"/>
</dbReference>
<dbReference type="GO" id="GO:0005741">
    <property type="term" value="C:mitochondrial outer membrane"/>
    <property type="evidence" value="ECO:0007669"/>
    <property type="project" value="UniProtKB-SubCell"/>
</dbReference>
<protein>
    <recommendedName>
        <fullName evidence="15">Mitochondrial import receptor subunit TOM70</fullName>
    </recommendedName>
</protein>
<dbReference type="Pfam" id="PF13432">
    <property type="entry name" value="TPR_16"/>
    <property type="match status" value="1"/>
</dbReference>
<gene>
    <name evidence="13" type="ORF">V1264_018037</name>
</gene>
<evidence type="ECO:0000256" key="12">
    <source>
        <dbReference type="SAM" id="Phobius"/>
    </source>
</evidence>
<dbReference type="PANTHER" id="PTHR46208">
    <property type="entry name" value="MITOCHONDRIAL IMPORT RECEPTOR SUBUNIT TOM70"/>
    <property type="match status" value="1"/>
</dbReference>
<feature type="repeat" description="TPR" evidence="10">
    <location>
        <begin position="382"/>
        <end position="415"/>
    </location>
</feature>
<keyword evidence="8 12" id="KW-0472">Membrane</keyword>
<evidence type="ECO:0008006" key="15">
    <source>
        <dbReference type="Google" id="ProtNLM"/>
    </source>
</evidence>
<feature type="region of interest" description="Disordered" evidence="11">
    <location>
        <begin position="237"/>
        <end position="268"/>
    </location>
</feature>
<dbReference type="GO" id="GO:0030150">
    <property type="term" value="P:protein import into mitochondrial matrix"/>
    <property type="evidence" value="ECO:0007669"/>
    <property type="project" value="TreeGrafter"/>
</dbReference>